<comment type="similarity">
    <text evidence="2 7">Belongs to the HEATR1/UTP10 family.</text>
</comment>
<dbReference type="Proteomes" id="UP000245119">
    <property type="component" value="Linkage Group LG10"/>
</dbReference>
<feature type="domain" description="BP28 C-terminal" evidence="9">
    <location>
        <begin position="1301"/>
        <end position="1455"/>
    </location>
</feature>
<dbReference type="STRING" id="400727.A0A2T7NRF0"/>
<evidence type="ECO:0000256" key="6">
    <source>
        <dbReference type="ARBA" id="ARBA00023274"/>
    </source>
</evidence>
<dbReference type="PANTHER" id="PTHR13457:SF1">
    <property type="entry name" value="HEAT REPEAT-CONTAINING PROTEIN 1"/>
    <property type="match status" value="1"/>
</dbReference>
<evidence type="ECO:0000313" key="11">
    <source>
        <dbReference type="Proteomes" id="UP000245119"/>
    </source>
</evidence>
<evidence type="ECO:0000256" key="5">
    <source>
        <dbReference type="ARBA" id="ARBA00023242"/>
    </source>
</evidence>
<dbReference type="GO" id="GO:0034455">
    <property type="term" value="C:t-UTP complex"/>
    <property type="evidence" value="ECO:0007669"/>
    <property type="project" value="TreeGrafter"/>
</dbReference>
<evidence type="ECO:0000256" key="2">
    <source>
        <dbReference type="ARBA" id="ARBA00010559"/>
    </source>
</evidence>
<dbReference type="GO" id="GO:0000462">
    <property type="term" value="P:maturation of SSU-rRNA from tricistronic rRNA transcript (SSU-rRNA, 5.8S rRNA, LSU-rRNA)"/>
    <property type="evidence" value="ECO:0007669"/>
    <property type="project" value="TreeGrafter"/>
</dbReference>
<evidence type="ECO:0000259" key="9">
    <source>
        <dbReference type="SMART" id="SM01036"/>
    </source>
</evidence>
<dbReference type="SMART" id="SM01036">
    <property type="entry name" value="BP28CT"/>
    <property type="match status" value="1"/>
</dbReference>
<dbReference type="InterPro" id="IPR012954">
    <property type="entry name" value="BP28_C_dom"/>
</dbReference>
<dbReference type="OrthoDB" id="31183at2759"/>
<evidence type="ECO:0000256" key="3">
    <source>
        <dbReference type="ARBA" id="ARBA00022517"/>
    </source>
</evidence>
<dbReference type="InterPro" id="IPR011989">
    <property type="entry name" value="ARM-like"/>
</dbReference>
<comment type="caution">
    <text evidence="10">The sequence shown here is derived from an EMBL/GenBank/DDBJ whole genome shotgun (WGS) entry which is preliminary data.</text>
</comment>
<feature type="compositionally biased region" description="Basic and acidic residues" evidence="8">
    <location>
        <begin position="23"/>
        <end position="39"/>
    </location>
</feature>
<comment type="function">
    <text evidence="7">Involved in nucleolar processing of pre-18S ribosomal RNA.</text>
</comment>
<reference evidence="10 11" key="1">
    <citation type="submission" date="2018-04" db="EMBL/GenBank/DDBJ databases">
        <title>The genome of golden apple snail Pomacea canaliculata provides insight into stress tolerance and invasive adaptation.</title>
        <authorList>
            <person name="Liu C."/>
            <person name="Liu B."/>
            <person name="Ren Y."/>
            <person name="Zhang Y."/>
            <person name="Wang H."/>
            <person name="Li S."/>
            <person name="Jiang F."/>
            <person name="Yin L."/>
            <person name="Zhang G."/>
            <person name="Qian W."/>
            <person name="Fan W."/>
        </authorList>
    </citation>
    <scope>NUCLEOTIDE SEQUENCE [LARGE SCALE GENOMIC DNA]</scope>
    <source>
        <strain evidence="10">SZHN2017</strain>
        <tissue evidence="10">Muscle</tissue>
    </source>
</reference>
<keyword evidence="11" id="KW-1185">Reference proteome</keyword>
<gene>
    <name evidence="10" type="ORF">C0Q70_17009</name>
</gene>
<dbReference type="InterPro" id="IPR040191">
    <property type="entry name" value="UTP10"/>
</dbReference>
<keyword evidence="6 7" id="KW-0687">Ribonucleoprotein</keyword>
<sequence>MNKPEFHTTSPKPNAIFITSEHEEEIKGKEDGKDNDAQKVQRMPETISTQPESEMHLDFYSAFEQQRINAWKKTTPSKVQKAGKQSTPPQPPSSPVTKSHTQSSYWKNESSVDYAHFVKNIQTYRPLPVTDAGLWLAGGKDVYWEDSRQPRSSHVPGWKIGMPKAMETRVKSAASQSSRYSKTGSIQAQLLKSKTDGDELPDLNDRSYPLQSYAGVRRMDFQRSTYDEDPLPGPVYDDVARSSTILQKNICYVDLQKIHPDLTREALYVVLLMFQTQEIKMISKRAFKYICQLPSFAMHLTSFSVRFKVSCLVSAVLPMLVPAAMKQTALDISSSSGCSSMDESETPNPEMMQILYDIIANVTMDIQCVTLAARLILENSLQFVSRDDKEEALGRMRKLIRIFEIRHSDNFHVAVDAVLASGLAKEEKRAVKEFLHLSVASVQHHLAPDSQATLALRLHHRKATVRMTAVKYVLDNLNTLEDHASVQESLLIRLQDDSQAVVTPILEYPELWTLFSGREEDLRSALLKRLAVADAGLSKSKLVLQLIKVLLENPDAKTSKTEALVISYSFLVSEQVDDAQLVLQILDSAATHGSHIISHLVQKWVPMLKNSIDSKVVPTQTSTALNKALVECLAEFMVSTDSPSSLVESLYEQTGFIPCQAALAGLLCEVCLHAVQKTKDEKITCGLQLQLASMIKDIILDRELIHRKLHKSESQEILEVMLHNLRRGCKLPAAWLVDLFSRWMKEIHMPLDLMDLLLELSSHSGRLASAFKELLSHFPKVFPSQEQFLRYLCMLWTDVGSPEPCAKLSAHRQARAIQLGINHVELLAGADAVSLLDKPAPASSLKVKGKQTDVADALLKVASSSETPSTVVNGVLQALSGLDSMETFEPLLPVLSHLMEKQAPNNTDLITIQHLTARFTPSLASCLKSDSPAMQLLTEAVKRDAVLIDGVRLQDLVIEKVNRDFFSALPDAASQHCVAKCLLDALLSTTSCSTAAQIRKVFKHVSLSVEFISQELSPVLKKTAASTLREVKRIRLEEKNRDTSFDSVEWQRVILLLEILQVKKKIPNGSKLVPICFNILSRCVLSGPVEGNDLNIEAVVRCIRSSDNPHTHQQALLVLAVAAKIVPEQLLHSMMSVFTFMGASILRQDDSYSFRVINRVIETVFPALFMACGDKPDRQATDMVTMALRLGWDGNDVLMLSCITSLHKVVDTLPHFLSPYLLDLLIQVCHLSSVIDVSAGGQKAQIAQRLKLISHSIATAIPARVLLPVITNCYTKLLEDKQESVKSLLIILDEHIQKMSREDINMAYQQLLAFFLSALDFRITQRKTLTSAVVDAVEGTVVTTLVSMVLKMSEVTFRPMLLKIFEWATLQEARKERILVFYRLADSLVDKLHSLFLLFAAHIIKHAAQLLDLTNSSKTDEPYFKKDKHRLKACQLLNHVLGCLQKCFLYDSENFINKERFDLLMQPLLDQIENKAGGDEAFHSRVKELIVPAVANFAAAVCDDSLWKTLNYQLMLKTRSSDKEVRLAALTVLEEFQRKLGEDYLPLLPETIPFLAELKEDDEDDVEKMCHKVIEEIEKTLGEPIQKYF</sequence>
<dbReference type="PANTHER" id="PTHR13457">
    <property type="entry name" value="BAP28"/>
    <property type="match status" value="1"/>
</dbReference>
<comment type="subcellular location">
    <subcellularLocation>
        <location evidence="1 7">Nucleus</location>
        <location evidence="1 7">Nucleolus</location>
    </subcellularLocation>
</comment>
<dbReference type="Pfam" id="PF08146">
    <property type="entry name" value="BP28CT"/>
    <property type="match status" value="1"/>
</dbReference>
<evidence type="ECO:0000256" key="8">
    <source>
        <dbReference type="SAM" id="MobiDB-lite"/>
    </source>
</evidence>
<dbReference type="EMBL" id="PZQS01000010">
    <property type="protein sequence ID" value="PVD23736.1"/>
    <property type="molecule type" value="Genomic_DNA"/>
</dbReference>
<evidence type="ECO:0000256" key="4">
    <source>
        <dbReference type="ARBA" id="ARBA00022552"/>
    </source>
</evidence>
<name>A0A2T7NRF0_POMCA</name>
<keyword evidence="4 7" id="KW-0698">rRNA processing</keyword>
<dbReference type="GO" id="GO:0045943">
    <property type="term" value="P:positive regulation of transcription by RNA polymerase I"/>
    <property type="evidence" value="ECO:0007669"/>
    <property type="project" value="TreeGrafter"/>
</dbReference>
<proteinExistence type="inferred from homology"/>
<dbReference type="GO" id="GO:0030515">
    <property type="term" value="F:snoRNA binding"/>
    <property type="evidence" value="ECO:0007669"/>
    <property type="project" value="TreeGrafter"/>
</dbReference>
<evidence type="ECO:0000313" key="10">
    <source>
        <dbReference type="EMBL" id="PVD23736.1"/>
    </source>
</evidence>
<protein>
    <recommendedName>
        <fullName evidence="7">HEAT repeat-containing protein 1</fullName>
    </recommendedName>
</protein>
<dbReference type="GO" id="GO:0032040">
    <property type="term" value="C:small-subunit processome"/>
    <property type="evidence" value="ECO:0007669"/>
    <property type="project" value="TreeGrafter"/>
</dbReference>
<keyword evidence="5 7" id="KW-0539">Nucleus</keyword>
<keyword evidence="3 7" id="KW-0690">Ribosome biogenesis</keyword>
<dbReference type="SUPFAM" id="SSF48371">
    <property type="entry name" value="ARM repeat"/>
    <property type="match status" value="1"/>
</dbReference>
<accession>A0A2T7NRF0</accession>
<dbReference type="InterPro" id="IPR016024">
    <property type="entry name" value="ARM-type_fold"/>
</dbReference>
<evidence type="ECO:0000256" key="1">
    <source>
        <dbReference type="ARBA" id="ARBA00004604"/>
    </source>
</evidence>
<feature type="region of interest" description="Disordered" evidence="8">
    <location>
        <begin position="23"/>
        <end position="54"/>
    </location>
</feature>
<feature type="region of interest" description="Disordered" evidence="8">
    <location>
        <begin position="74"/>
        <end position="104"/>
    </location>
</feature>
<organism evidence="10 11">
    <name type="scientific">Pomacea canaliculata</name>
    <name type="common">Golden apple snail</name>
    <dbReference type="NCBI Taxonomy" id="400727"/>
    <lineage>
        <taxon>Eukaryota</taxon>
        <taxon>Metazoa</taxon>
        <taxon>Spiralia</taxon>
        <taxon>Lophotrochozoa</taxon>
        <taxon>Mollusca</taxon>
        <taxon>Gastropoda</taxon>
        <taxon>Caenogastropoda</taxon>
        <taxon>Architaenioglossa</taxon>
        <taxon>Ampullarioidea</taxon>
        <taxon>Ampullariidae</taxon>
        <taxon>Pomacea</taxon>
    </lineage>
</organism>
<evidence type="ECO:0000256" key="7">
    <source>
        <dbReference type="RuleBase" id="RU367065"/>
    </source>
</evidence>
<dbReference type="Gene3D" id="1.25.10.10">
    <property type="entry name" value="Leucine-rich Repeat Variant"/>
    <property type="match status" value="1"/>
</dbReference>
<dbReference type="GO" id="GO:0030686">
    <property type="term" value="C:90S preribosome"/>
    <property type="evidence" value="ECO:0007669"/>
    <property type="project" value="TreeGrafter"/>
</dbReference>